<keyword evidence="4 7" id="KW-0812">Transmembrane</keyword>
<dbReference type="PANTHER" id="PTHR42703:SF1">
    <property type="entry name" value="NA(+)_H(+) ANTIPORTER SUBUNIT D1"/>
    <property type="match status" value="1"/>
</dbReference>
<evidence type="ECO:0000256" key="7">
    <source>
        <dbReference type="RuleBase" id="RU000320"/>
    </source>
</evidence>
<accession>A0ABS1DEA0</accession>
<evidence type="ECO:0000256" key="2">
    <source>
        <dbReference type="ARBA" id="ARBA00005346"/>
    </source>
</evidence>
<protein>
    <submittedName>
        <fullName evidence="10">Na+/H+ antiporter subunit D</fullName>
    </submittedName>
</protein>
<comment type="similarity">
    <text evidence="2">Belongs to the CPA3 antiporters (TC 2.A.63) subunit D family.</text>
</comment>
<dbReference type="PRINTS" id="PR01437">
    <property type="entry name" value="NUOXDRDTASE4"/>
</dbReference>
<evidence type="ECO:0000256" key="4">
    <source>
        <dbReference type="ARBA" id="ARBA00022692"/>
    </source>
</evidence>
<evidence type="ECO:0000256" key="1">
    <source>
        <dbReference type="ARBA" id="ARBA00004651"/>
    </source>
</evidence>
<proteinExistence type="inferred from homology"/>
<feature type="transmembrane region" description="Helical" evidence="8">
    <location>
        <begin position="133"/>
        <end position="152"/>
    </location>
</feature>
<dbReference type="Proteomes" id="UP001296873">
    <property type="component" value="Unassembled WGS sequence"/>
</dbReference>
<feature type="transmembrane region" description="Helical" evidence="8">
    <location>
        <begin position="6"/>
        <end position="25"/>
    </location>
</feature>
<dbReference type="PANTHER" id="PTHR42703">
    <property type="entry name" value="NADH DEHYDROGENASE"/>
    <property type="match status" value="1"/>
</dbReference>
<dbReference type="EMBL" id="NRRL01000016">
    <property type="protein sequence ID" value="MBK1668078.1"/>
    <property type="molecule type" value="Genomic_DNA"/>
</dbReference>
<name>A0ABS1DEA0_9PROT</name>
<evidence type="ECO:0000256" key="3">
    <source>
        <dbReference type="ARBA" id="ARBA00022475"/>
    </source>
</evidence>
<keyword evidence="6 8" id="KW-0472">Membrane</keyword>
<evidence type="ECO:0000256" key="5">
    <source>
        <dbReference type="ARBA" id="ARBA00022989"/>
    </source>
</evidence>
<feature type="transmembrane region" description="Helical" evidence="8">
    <location>
        <begin position="69"/>
        <end position="98"/>
    </location>
</feature>
<feature type="domain" description="NADH:quinone oxidoreductase/Mrp antiporter transmembrane" evidence="9">
    <location>
        <begin position="128"/>
        <end position="419"/>
    </location>
</feature>
<organism evidence="10 11">
    <name type="scientific">Rhodovibrio sodomensis</name>
    <dbReference type="NCBI Taxonomy" id="1088"/>
    <lineage>
        <taxon>Bacteria</taxon>
        <taxon>Pseudomonadati</taxon>
        <taxon>Pseudomonadota</taxon>
        <taxon>Alphaproteobacteria</taxon>
        <taxon>Rhodospirillales</taxon>
        <taxon>Rhodovibrionaceae</taxon>
        <taxon>Rhodovibrio</taxon>
    </lineage>
</organism>
<evidence type="ECO:0000256" key="8">
    <source>
        <dbReference type="SAM" id="Phobius"/>
    </source>
</evidence>
<feature type="transmembrane region" description="Helical" evidence="8">
    <location>
        <begin position="271"/>
        <end position="293"/>
    </location>
</feature>
<feature type="transmembrane region" description="Helical" evidence="8">
    <location>
        <begin position="205"/>
        <end position="230"/>
    </location>
</feature>
<keyword evidence="3" id="KW-1003">Cell membrane</keyword>
<feature type="transmembrane region" description="Helical" evidence="8">
    <location>
        <begin position="369"/>
        <end position="385"/>
    </location>
</feature>
<gene>
    <name evidence="10" type="ORF">CKO28_08510</name>
</gene>
<sequence length="509" mass="53567">MIAWLLFWPVLIPILTAALCLIFWTRPDVQRTLSLLGTAVLAAGILALFREVWTGGIVSVQAGDWPAPFGITFVADTLSVTMAALTALIGLGVAVYALGDIGHVRESNGFHPLFQALLAGVGGAFMTGDIFNMYVWFEVMVIASFGLITLGGEREQIDGGVKYVLLNLIATTLLLMAIGLLYGATGTLNLADLAQVVPGHPDQGLLTAIAALFLLAFAMKAAVFPLYFWLPASYHTPAAAISAVFAALLTKVGVYALIRVFSLVFTPTHEFTYAVLLVAGIATMLVGVLGAIAQDDVRRVLSFNLVSGIGFILIGVGLGTALGLAGALYYTVHHIIVMSALFMVAGVAQRLAGAPGLNDLGGLYLKHPWIALLFFFVAMSLAGVPPLSGFWPKVILVKAALATDAYIVAAAALVTGLLTLYSMAKVWALAFWKAQPDHVVAAAGPGILETGEMSRGEQRLTLLPVAVLALATLLIGLYAQPLLTLSERAADELINHQPYISTVLGGEGA</sequence>
<evidence type="ECO:0000256" key="6">
    <source>
        <dbReference type="ARBA" id="ARBA00023136"/>
    </source>
</evidence>
<feature type="transmembrane region" description="Helical" evidence="8">
    <location>
        <begin position="32"/>
        <end position="49"/>
    </location>
</feature>
<dbReference type="InterPro" id="IPR003918">
    <property type="entry name" value="NADH_UbQ_OxRdtase"/>
</dbReference>
<feature type="transmembrane region" description="Helical" evidence="8">
    <location>
        <begin position="405"/>
        <end position="424"/>
    </location>
</feature>
<reference evidence="10 11" key="1">
    <citation type="journal article" date="2020" name="Microorganisms">
        <title>Osmotic Adaptation and Compatible Solute Biosynthesis of Phototrophic Bacteria as Revealed from Genome Analyses.</title>
        <authorList>
            <person name="Imhoff J.F."/>
            <person name="Rahn T."/>
            <person name="Kunzel S."/>
            <person name="Keller A."/>
            <person name="Neulinger S.C."/>
        </authorList>
    </citation>
    <scope>NUCLEOTIDE SEQUENCE [LARGE SCALE GENOMIC DNA]</scope>
    <source>
        <strain evidence="10 11">DSM 9895</strain>
    </source>
</reference>
<keyword evidence="5 8" id="KW-1133">Transmembrane helix</keyword>
<feature type="transmembrane region" description="Helical" evidence="8">
    <location>
        <begin position="164"/>
        <end position="185"/>
    </location>
</feature>
<feature type="transmembrane region" description="Helical" evidence="8">
    <location>
        <begin position="328"/>
        <end position="348"/>
    </location>
</feature>
<feature type="transmembrane region" description="Helical" evidence="8">
    <location>
        <begin position="242"/>
        <end position="265"/>
    </location>
</feature>
<evidence type="ECO:0000313" key="10">
    <source>
        <dbReference type="EMBL" id="MBK1668078.1"/>
    </source>
</evidence>
<dbReference type="Pfam" id="PF00361">
    <property type="entry name" value="Proton_antipo_M"/>
    <property type="match status" value="1"/>
</dbReference>
<dbReference type="InterPro" id="IPR050586">
    <property type="entry name" value="CPA3_Na-H_Antiporter_D"/>
</dbReference>
<dbReference type="InterPro" id="IPR001750">
    <property type="entry name" value="ND/Mrp_TM"/>
</dbReference>
<feature type="transmembrane region" description="Helical" evidence="8">
    <location>
        <begin position="460"/>
        <end position="479"/>
    </location>
</feature>
<evidence type="ECO:0000259" key="9">
    <source>
        <dbReference type="Pfam" id="PF00361"/>
    </source>
</evidence>
<comment type="subcellular location">
    <subcellularLocation>
        <location evidence="1">Cell membrane</location>
        <topology evidence="1">Multi-pass membrane protein</topology>
    </subcellularLocation>
    <subcellularLocation>
        <location evidence="7">Membrane</location>
        <topology evidence="7">Multi-pass membrane protein</topology>
    </subcellularLocation>
</comment>
<evidence type="ECO:0000313" key="11">
    <source>
        <dbReference type="Proteomes" id="UP001296873"/>
    </source>
</evidence>
<feature type="transmembrane region" description="Helical" evidence="8">
    <location>
        <begin position="300"/>
        <end position="322"/>
    </location>
</feature>
<dbReference type="NCBIfam" id="NF009306">
    <property type="entry name" value="PRK12663.1"/>
    <property type="match status" value="1"/>
</dbReference>
<dbReference type="RefSeq" id="WP_200340244.1">
    <property type="nucleotide sequence ID" value="NZ_NRRL01000016.1"/>
</dbReference>
<feature type="transmembrane region" description="Helical" evidence="8">
    <location>
        <begin position="110"/>
        <end position="127"/>
    </location>
</feature>
<comment type="caution">
    <text evidence="10">The sequence shown here is derived from an EMBL/GenBank/DDBJ whole genome shotgun (WGS) entry which is preliminary data.</text>
</comment>
<keyword evidence="11" id="KW-1185">Reference proteome</keyword>